<organism evidence="2 3">
    <name type="scientific">Macrolepiota fuliginosa MF-IS2</name>
    <dbReference type="NCBI Taxonomy" id="1400762"/>
    <lineage>
        <taxon>Eukaryota</taxon>
        <taxon>Fungi</taxon>
        <taxon>Dikarya</taxon>
        <taxon>Basidiomycota</taxon>
        <taxon>Agaricomycotina</taxon>
        <taxon>Agaricomycetes</taxon>
        <taxon>Agaricomycetidae</taxon>
        <taxon>Agaricales</taxon>
        <taxon>Agaricineae</taxon>
        <taxon>Agaricaceae</taxon>
        <taxon>Macrolepiota</taxon>
    </lineage>
</organism>
<proteinExistence type="predicted"/>
<dbReference type="Proteomes" id="UP000807342">
    <property type="component" value="Unassembled WGS sequence"/>
</dbReference>
<dbReference type="SUPFAM" id="SSF52058">
    <property type="entry name" value="L domain-like"/>
    <property type="match status" value="1"/>
</dbReference>
<dbReference type="OrthoDB" id="2269034at2759"/>
<dbReference type="SUPFAM" id="SSF81383">
    <property type="entry name" value="F-box domain"/>
    <property type="match status" value="1"/>
</dbReference>
<evidence type="ECO:0000313" key="3">
    <source>
        <dbReference type="Proteomes" id="UP000807342"/>
    </source>
</evidence>
<name>A0A9P6C4I7_9AGAR</name>
<dbReference type="AlphaFoldDB" id="A0A9P6C4I7"/>
<sequence>MTPISSITIDSLPIEILGEIFIHYPECSFYKRQILLTSVSRSWRYATHSCPQLWTEIHIDVDNIHPPIPHLQCCLQQSKGLPLDIRICEGSSATINLFYSEVEEYLESIGVILSQYIGRWKSLYLHKLSHDLLLTTFLITLPFNLATQLEGLDYTLESTRHREIMFRLGQAPALRRLRCRWWGSTVDPLLLLPLRQVTHLDFSTYLDWSELTRVVISCISLVSLKLSSTSSNSLSSLPKSISLPNLKGLFIKSATSAYALFPKLQCPNLCVLTLDIPFERGWDENYRTGDRYGDLFHFLASGDHRLQLFRLYDKSFPVELLATFFSIHRLADVHLLDLYYKIPKITGGDNDKAAYSRDFGKIKEAVDEVAKTSRNPNIPYLETLHAAKRGVNMRWLVKEKFLNVALTYHTLRDGDMMKLVDACNKE</sequence>
<dbReference type="PROSITE" id="PS50181">
    <property type="entry name" value="FBOX"/>
    <property type="match status" value="1"/>
</dbReference>
<comment type="caution">
    <text evidence="2">The sequence shown here is derived from an EMBL/GenBank/DDBJ whole genome shotgun (WGS) entry which is preliminary data.</text>
</comment>
<dbReference type="InterPro" id="IPR001810">
    <property type="entry name" value="F-box_dom"/>
</dbReference>
<feature type="non-terminal residue" evidence="2">
    <location>
        <position position="1"/>
    </location>
</feature>
<dbReference type="InterPro" id="IPR032675">
    <property type="entry name" value="LRR_dom_sf"/>
</dbReference>
<evidence type="ECO:0000259" key="1">
    <source>
        <dbReference type="PROSITE" id="PS50181"/>
    </source>
</evidence>
<dbReference type="Gene3D" id="3.80.10.10">
    <property type="entry name" value="Ribonuclease Inhibitor"/>
    <property type="match status" value="1"/>
</dbReference>
<accession>A0A9P6C4I7</accession>
<gene>
    <name evidence="2" type="ORF">P691DRAFT_773207</name>
</gene>
<dbReference type="Gene3D" id="1.20.1280.50">
    <property type="match status" value="1"/>
</dbReference>
<protein>
    <recommendedName>
        <fullName evidence="1">F-box domain-containing protein</fullName>
    </recommendedName>
</protein>
<feature type="domain" description="F-box" evidence="1">
    <location>
        <begin position="6"/>
        <end position="57"/>
    </location>
</feature>
<dbReference type="InterPro" id="IPR036047">
    <property type="entry name" value="F-box-like_dom_sf"/>
</dbReference>
<dbReference type="EMBL" id="MU151087">
    <property type="protein sequence ID" value="KAF9451327.1"/>
    <property type="molecule type" value="Genomic_DNA"/>
</dbReference>
<evidence type="ECO:0000313" key="2">
    <source>
        <dbReference type="EMBL" id="KAF9451327.1"/>
    </source>
</evidence>
<reference evidence="2" key="1">
    <citation type="submission" date="2020-11" db="EMBL/GenBank/DDBJ databases">
        <authorList>
            <consortium name="DOE Joint Genome Institute"/>
            <person name="Ahrendt S."/>
            <person name="Riley R."/>
            <person name="Andreopoulos W."/>
            <person name="Labutti K."/>
            <person name="Pangilinan J."/>
            <person name="Ruiz-Duenas F.J."/>
            <person name="Barrasa J.M."/>
            <person name="Sanchez-Garcia M."/>
            <person name="Camarero S."/>
            <person name="Miyauchi S."/>
            <person name="Serrano A."/>
            <person name="Linde D."/>
            <person name="Babiker R."/>
            <person name="Drula E."/>
            <person name="Ayuso-Fernandez I."/>
            <person name="Pacheco R."/>
            <person name="Padilla G."/>
            <person name="Ferreira P."/>
            <person name="Barriuso J."/>
            <person name="Kellner H."/>
            <person name="Castanera R."/>
            <person name="Alfaro M."/>
            <person name="Ramirez L."/>
            <person name="Pisabarro A.G."/>
            <person name="Kuo A."/>
            <person name="Tritt A."/>
            <person name="Lipzen A."/>
            <person name="He G."/>
            <person name="Yan M."/>
            <person name="Ng V."/>
            <person name="Cullen D."/>
            <person name="Martin F."/>
            <person name="Rosso M.-N."/>
            <person name="Henrissat B."/>
            <person name="Hibbett D."/>
            <person name="Martinez A.T."/>
            <person name="Grigoriev I.V."/>
        </authorList>
    </citation>
    <scope>NUCLEOTIDE SEQUENCE</scope>
    <source>
        <strain evidence="2">MF-IS2</strain>
    </source>
</reference>
<keyword evidence="3" id="KW-1185">Reference proteome</keyword>